<evidence type="ECO:0000256" key="4">
    <source>
        <dbReference type="ARBA" id="ARBA00023242"/>
    </source>
</evidence>
<evidence type="ECO:0000256" key="1">
    <source>
        <dbReference type="ARBA" id="ARBA00004123"/>
    </source>
</evidence>
<dbReference type="Pfam" id="PF07545">
    <property type="entry name" value="Vg_Tdu"/>
    <property type="match status" value="1"/>
</dbReference>
<dbReference type="EMBL" id="JBAMIC010000004">
    <property type="protein sequence ID" value="KAK7107281.1"/>
    <property type="molecule type" value="Genomic_DNA"/>
</dbReference>
<keyword evidence="7" id="KW-1185">Reference proteome</keyword>
<dbReference type="GO" id="GO:0006355">
    <property type="term" value="P:regulation of DNA-templated transcription"/>
    <property type="evidence" value="ECO:0007669"/>
    <property type="project" value="InterPro"/>
</dbReference>
<evidence type="ECO:0000256" key="3">
    <source>
        <dbReference type="ARBA" id="ARBA00023163"/>
    </source>
</evidence>
<keyword evidence="4" id="KW-0539">Nucleus</keyword>
<comment type="caution">
    <text evidence="6">The sequence shown here is derived from an EMBL/GenBank/DDBJ whole genome shotgun (WGS) entry which is preliminary data.</text>
</comment>
<feature type="region of interest" description="Disordered" evidence="5">
    <location>
        <begin position="82"/>
        <end position="255"/>
    </location>
</feature>
<evidence type="ECO:0000313" key="6">
    <source>
        <dbReference type="EMBL" id="KAK7107281.1"/>
    </source>
</evidence>
<keyword evidence="3" id="KW-0804">Transcription</keyword>
<feature type="region of interest" description="Disordered" evidence="5">
    <location>
        <begin position="288"/>
        <end position="314"/>
    </location>
</feature>
<evidence type="ECO:0000256" key="2">
    <source>
        <dbReference type="ARBA" id="ARBA00023015"/>
    </source>
</evidence>
<name>A0AAN9GGJ2_9CAEN</name>
<evidence type="ECO:0000256" key="5">
    <source>
        <dbReference type="SAM" id="MobiDB-lite"/>
    </source>
</evidence>
<dbReference type="PANTHER" id="PTHR15950:SF15">
    <property type="entry name" value="PROTEIN VESTIGIAL"/>
    <property type="match status" value="1"/>
</dbReference>
<dbReference type="InterPro" id="IPR011520">
    <property type="entry name" value="Vg_fam"/>
</dbReference>
<evidence type="ECO:0000313" key="7">
    <source>
        <dbReference type="Proteomes" id="UP001374579"/>
    </source>
</evidence>
<dbReference type="GO" id="GO:0005634">
    <property type="term" value="C:nucleus"/>
    <property type="evidence" value="ECO:0007669"/>
    <property type="project" value="UniProtKB-SubCell"/>
</dbReference>
<feature type="region of interest" description="Disordered" evidence="5">
    <location>
        <begin position="468"/>
        <end position="496"/>
    </location>
</feature>
<sequence length="496" mass="51341">MSCAELMYHQNLSSGFPYHHPHHQRSIADVYYSNYNSASAACSDYDAQAGGGNVRMPQSLGRETSSSSAAASAAAAGAIAAAVPQPPPSSTDFSSSPSSLSLGVGGSSSSPPHHHHQLSRGADSGIVHHQQQPLSLSPPSHHLSRPPPTNSIPVAAATTSSSSSPSSASPLLAGSSASTLSPSLSYFPTPASSSSSSSAFTSRPPTQGYNAAFPPAPPSSSFLPSSSSLLPSSSYSSSLKRSPSHLEQPNDVSVPKKTQYVTSNCVVLTYHDKETSSEVDDHFSKALSASSSPCSYGSGATTRHSSTDSPPMSQRNFPPSFWDAQYYHQHYGYQAFSGASSTQGGFLGSPHDALYPLPTFLSGSLGAPSLHHPLSSLHKDPWAGFPFGSGSKSTLNYYPYPRVTYPDLSASYGSMSSGGGSSRLSSGYGSLLLPTSSVRSGHFPSATITSAQCASGDLGSRVTSLTGEHSRNHFHSSGVAAPDGSGQTAGKDLHWF</sequence>
<comment type="subcellular location">
    <subcellularLocation>
        <location evidence="1">Nucleus</location>
    </subcellularLocation>
</comment>
<feature type="compositionally biased region" description="Low complexity" evidence="5">
    <location>
        <begin position="219"/>
        <end position="241"/>
    </location>
</feature>
<feature type="compositionally biased region" description="Low complexity" evidence="5">
    <location>
        <begin position="155"/>
        <end position="202"/>
    </location>
</feature>
<keyword evidence="2" id="KW-0805">Transcription regulation</keyword>
<feature type="compositionally biased region" description="Low complexity" evidence="5">
    <location>
        <begin position="288"/>
        <end position="300"/>
    </location>
</feature>
<reference evidence="6 7" key="1">
    <citation type="submission" date="2024-02" db="EMBL/GenBank/DDBJ databases">
        <title>Chromosome-scale genome assembly of the rough periwinkle Littorina saxatilis.</title>
        <authorList>
            <person name="De Jode A."/>
            <person name="Faria R."/>
            <person name="Formenti G."/>
            <person name="Sims Y."/>
            <person name="Smith T.P."/>
            <person name="Tracey A."/>
            <person name="Wood J.M.D."/>
            <person name="Zagrodzka Z.B."/>
            <person name="Johannesson K."/>
            <person name="Butlin R.K."/>
            <person name="Leder E.H."/>
        </authorList>
    </citation>
    <scope>NUCLEOTIDE SEQUENCE [LARGE SCALE GENOMIC DNA]</scope>
    <source>
        <strain evidence="6">Snail1</strain>
        <tissue evidence="6">Muscle</tissue>
    </source>
</reference>
<dbReference type="AlphaFoldDB" id="A0AAN9GGJ2"/>
<organism evidence="6 7">
    <name type="scientific">Littorina saxatilis</name>
    <dbReference type="NCBI Taxonomy" id="31220"/>
    <lineage>
        <taxon>Eukaryota</taxon>
        <taxon>Metazoa</taxon>
        <taxon>Spiralia</taxon>
        <taxon>Lophotrochozoa</taxon>
        <taxon>Mollusca</taxon>
        <taxon>Gastropoda</taxon>
        <taxon>Caenogastropoda</taxon>
        <taxon>Littorinimorpha</taxon>
        <taxon>Littorinoidea</taxon>
        <taxon>Littorinidae</taxon>
        <taxon>Littorina</taxon>
    </lineage>
</organism>
<protein>
    <recommendedName>
        <fullName evidence="8">Transcription cofactor vestigial-like protein 2</fullName>
    </recommendedName>
</protein>
<proteinExistence type="predicted"/>
<feature type="compositionally biased region" description="Polar residues" evidence="5">
    <location>
        <begin position="301"/>
        <end position="314"/>
    </location>
</feature>
<feature type="compositionally biased region" description="Low complexity" evidence="5">
    <location>
        <begin position="90"/>
        <end position="111"/>
    </location>
</feature>
<dbReference type="PANTHER" id="PTHR15950">
    <property type="entry name" value="TRANSCRIPTION COFACTOR VESTIGIAL-LIKE PROTEIN"/>
    <property type="match status" value="1"/>
</dbReference>
<dbReference type="Proteomes" id="UP001374579">
    <property type="component" value="Unassembled WGS sequence"/>
</dbReference>
<evidence type="ECO:0008006" key="8">
    <source>
        <dbReference type="Google" id="ProtNLM"/>
    </source>
</evidence>
<gene>
    <name evidence="6" type="ORF">V1264_015229</name>
</gene>
<accession>A0AAN9GGJ2</accession>
<feature type="compositionally biased region" description="Low complexity" evidence="5">
    <location>
        <begin position="128"/>
        <end position="141"/>
    </location>
</feature>